<evidence type="ECO:0000313" key="4">
    <source>
        <dbReference type="EnsemblPlants" id="Pp3c25_5850V3.1"/>
    </source>
</evidence>
<dbReference type="InParanoid" id="A0A2K1IDY3"/>
<dbReference type="InterPro" id="IPR000782">
    <property type="entry name" value="FAS1_domain"/>
</dbReference>
<dbReference type="Pfam" id="PF02469">
    <property type="entry name" value="Fasciclin"/>
    <property type="match status" value="2"/>
</dbReference>
<evidence type="ECO:0000259" key="2">
    <source>
        <dbReference type="PROSITE" id="PS50213"/>
    </source>
</evidence>
<proteinExistence type="predicted"/>
<dbReference type="PANTHER" id="PTHR32499">
    <property type="entry name" value="FASCICLIN-LIKE ARABINOGALACTAN PROTEIN 16"/>
    <property type="match status" value="1"/>
</dbReference>
<dbReference type="Gene3D" id="2.30.180.10">
    <property type="entry name" value="FAS1 domain"/>
    <property type="match status" value="2"/>
</dbReference>
<dbReference type="FunCoup" id="A0A2K1IDY3">
    <property type="interactions" value="1651"/>
</dbReference>
<dbReference type="STRING" id="3218.A0A2K1IDY3"/>
<reference evidence="3 5" key="1">
    <citation type="journal article" date="2008" name="Science">
        <title>The Physcomitrella genome reveals evolutionary insights into the conquest of land by plants.</title>
        <authorList>
            <person name="Rensing S."/>
            <person name="Lang D."/>
            <person name="Zimmer A."/>
            <person name="Terry A."/>
            <person name="Salamov A."/>
            <person name="Shapiro H."/>
            <person name="Nishiyama T."/>
            <person name="Perroud P.-F."/>
            <person name="Lindquist E."/>
            <person name="Kamisugi Y."/>
            <person name="Tanahashi T."/>
            <person name="Sakakibara K."/>
            <person name="Fujita T."/>
            <person name="Oishi K."/>
            <person name="Shin-I T."/>
            <person name="Kuroki Y."/>
            <person name="Toyoda A."/>
            <person name="Suzuki Y."/>
            <person name="Hashimoto A."/>
            <person name="Yamaguchi K."/>
            <person name="Sugano A."/>
            <person name="Kohara Y."/>
            <person name="Fujiyama A."/>
            <person name="Anterola A."/>
            <person name="Aoki S."/>
            <person name="Ashton N."/>
            <person name="Barbazuk W.B."/>
            <person name="Barker E."/>
            <person name="Bennetzen J."/>
            <person name="Bezanilla M."/>
            <person name="Blankenship R."/>
            <person name="Cho S.H."/>
            <person name="Dutcher S."/>
            <person name="Estelle M."/>
            <person name="Fawcett J.A."/>
            <person name="Gundlach H."/>
            <person name="Hanada K."/>
            <person name="Heyl A."/>
            <person name="Hicks K.A."/>
            <person name="Hugh J."/>
            <person name="Lohr M."/>
            <person name="Mayer K."/>
            <person name="Melkozernov A."/>
            <person name="Murata T."/>
            <person name="Nelson D."/>
            <person name="Pils B."/>
            <person name="Prigge M."/>
            <person name="Reiss B."/>
            <person name="Renner T."/>
            <person name="Rombauts S."/>
            <person name="Rushton P."/>
            <person name="Sanderfoot A."/>
            <person name="Schween G."/>
            <person name="Shiu S.-H."/>
            <person name="Stueber K."/>
            <person name="Theodoulou F.L."/>
            <person name="Tu H."/>
            <person name="Van de Peer Y."/>
            <person name="Verrier P.J."/>
            <person name="Waters E."/>
            <person name="Wood A."/>
            <person name="Yang L."/>
            <person name="Cove D."/>
            <person name="Cuming A."/>
            <person name="Hasebe M."/>
            <person name="Lucas S."/>
            <person name="Mishler D.B."/>
            <person name="Reski R."/>
            <person name="Grigoriev I."/>
            <person name="Quatrano R.S."/>
            <person name="Boore J.L."/>
        </authorList>
    </citation>
    <scope>NUCLEOTIDE SEQUENCE [LARGE SCALE GENOMIC DNA]</scope>
    <source>
        <strain evidence="4 5">cv. Gransden 2004</strain>
    </source>
</reference>
<dbReference type="PANTHER" id="PTHR32499:SF3">
    <property type="entry name" value="FASCICLIN-LIKE ARABINOGALACTAN PROTEIN 16"/>
    <property type="match status" value="1"/>
</dbReference>
<dbReference type="InterPro" id="IPR036378">
    <property type="entry name" value="FAS1_dom_sf"/>
</dbReference>
<dbReference type="EnsemblPlants" id="Pp3c25_5850V3.1">
    <property type="protein sequence ID" value="Pp3c25_5850V3.1"/>
    <property type="gene ID" value="Pp3c25_5850"/>
</dbReference>
<name>A0A2K1IDY3_PHYPA</name>
<feature type="domain" description="FAS1" evidence="2">
    <location>
        <begin position="43"/>
        <end position="186"/>
    </location>
</feature>
<dbReference type="InterPro" id="IPR044654">
    <property type="entry name" value="FLA15/16/17/18"/>
</dbReference>
<keyword evidence="5" id="KW-1185">Reference proteome</keyword>
<dbReference type="SUPFAM" id="SSF82153">
    <property type="entry name" value="FAS1 domain"/>
    <property type="match status" value="2"/>
</dbReference>
<protein>
    <recommendedName>
        <fullName evidence="2">FAS1 domain-containing protein</fullName>
    </recommendedName>
</protein>
<dbReference type="Gramene" id="Pp3c25_5850V3.1">
    <property type="protein sequence ID" value="Pp3c25_5850V3.1"/>
    <property type="gene ID" value="Pp3c25_5850"/>
</dbReference>
<evidence type="ECO:0000313" key="5">
    <source>
        <dbReference type="Proteomes" id="UP000006727"/>
    </source>
</evidence>
<sequence>MGVGLWTMEVMMTAMVVSWGLGVEGFDPLESKRVIGLREVRLGTGSVLQALLDSQYSEMVLYLDKADMLEELEREVLRRGAITVFAPKNSYLEQQVDADLWRFLMRPGHEAYLRTLLKHHVIPGRVEGADFQNRTVETLASGNVVGLRSHGLKRKVSRKSRSGTKSASTTRYMLEKNAPVVPDALLRAVMPPTTSVTAPSLGPSLGPSIAPAPGPGIAGFTWDDDEETLQFVMALTNYGGYNDMAELLVNATTLGIEIGKLARMGYKITILAPNDQAMQQLTIEQLDMPMEPLLYYHFLSEYQTDESMYNAVKRLGKQSYSTLRHPHKVIASESDGTVKFGDGDGAAHICDHDIYVEGHISVQGINRVLSPPP</sequence>
<feature type="signal peptide" evidence="1">
    <location>
        <begin position="1"/>
        <end position="25"/>
    </location>
</feature>
<reference evidence="3 5" key="2">
    <citation type="journal article" date="2018" name="Plant J.">
        <title>The Physcomitrella patens chromosome-scale assembly reveals moss genome structure and evolution.</title>
        <authorList>
            <person name="Lang D."/>
            <person name="Ullrich K.K."/>
            <person name="Murat F."/>
            <person name="Fuchs J."/>
            <person name="Jenkins J."/>
            <person name="Haas F.B."/>
            <person name="Piednoel M."/>
            <person name="Gundlach H."/>
            <person name="Van Bel M."/>
            <person name="Meyberg R."/>
            <person name="Vives C."/>
            <person name="Morata J."/>
            <person name="Symeonidi A."/>
            <person name="Hiss M."/>
            <person name="Muchero W."/>
            <person name="Kamisugi Y."/>
            <person name="Saleh O."/>
            <person name="Blanc G."/>
            <person name="Decker E.L."/>
            <person name="van Gessel N."/>
            <person name="Grimwood J."/>
            <person name="Hayes R.D."/>
            <person name="Graham S.W."/>
            <person name="Gunter L.E."/>
            <person name="McDaniel S.F."/>
            <person name="Hoernstein S.N.W."/>
            <person name="Larsson A."/>
            <person name="Li F.W."/>
            <person name="Perroud P.F."/>
            <person name="Phillips J."/>
            <person name="Ranjan P."/>
            <person name="Rokshar D.S."/>
            <person name="Rothfels C.J."/>
            <person name="Schneider L."/>
            <person name="Shu S."/>
            <person name="Stevenson D.W."/>
            <person name="Thummler F."/>
            <person name="Tillich M."/>
            <person name="Villarreal Aguilar J.C."/>
            <person name="Widiez T."/>
            <person name="Wong G.K."/>
            <person name="Wymore A."/>
            <person name="Zhang Y."/>
            <person name="Zimmer A.D."/>
            <person name="Quatrano R.S."/>
            <person name="Mayer K.F.X."/>
            <person name="Goodstein D."/>
            <person name="Casacuberta J.M."/>
            <person name="Vandepoele K."/>
            <person name="Reski R."/>
            <person name="Cuming A.C."/>
            <person name="Tuskan G.A."/>
            <person name="Maumus F."/>
            <person name="Salse J."/>
            <person name="Schmutz J."/>
            <person name="Rensing S.A."/>
        </authorList>
    </citation>
    <scope>NUCLEOTIDE SEQUENCE [LARGE SCALE GENOMIC DNA]</scope>
    <source>
        <strain evidence="4 5">cv. Gransden 2004</strain>
    </source>
</reference>
<dbReference type="PaxDb" id="3218-PP1S88_59V6.2"/>
<reference evidence="4" key="3">
    <citation type="submission" date="2020-12" db="UniProtKB">
        <authorList>
            <consortium name="EnsemblPlants"/>
        </authorList>
    </citation>
    <scope>IDENTIFICATION</scope>
</reference>
<accession>A0A2K1IDY3</accession>
<dbReference type="SMART" id="SM00554">
    <property type="entry name" value="FAS1"/>
    <property type="match status" value="2"/>
</dbReference>
<evidence type="ECO:0000313" key="3">
    <source>
        <dbReference type="EMBL" id="PNR27489.1"/>
    </source>
</evidence>
<keyword evidence="1" id="KW-0732">Signal</keyword>
<gene>
    <name evidence="3" type="ORF">PHYPA_029641</name>
</gene>
<dbReference type="AlphaFoldDB" id="A0A2K1IDY3"/>
<feature type="chain" id="PRO_5036318869" description="FAS1 domain-containing protein" evidence="1">
    <location>
        <begin position="26"/>
        <end position="373"/>
    </location>
</feature>
<dbReference type="EMBL" id="ABEU02000025">
    <property type="protein sequence ID" value="PNR27489.1"/>
    <property type="molecule type" value="Genomic_DNA"/>
</dbReference>
<organism evidence="3">
    <name type="scientific">Physcomitrium patens</name>
    <name type="common">Spreading-leaved earth moss</name>
    <name type="synonym">Physcomitrella patens</name>
    <dbReference type="NCBI Taxonomy" id="3218"/>
    <lineage>
        <taxon>Eukaryota</taxon>
        <taxon>Viridiplantae</taxon>
        <taxon>Streptophyta</taxon>
        <taxon>Embryophyta</taxon>
        <taxon>Bryophyta</taxon>
        <taxon>Bryophytina</taxon>
        <taxon>Bryopsida</taxon>
        <taxon>Funariidae</taxon>
        <taxon>Funariales</taxon>
        <taxon>Funariaceae</taxon>
        <taxon>Physcomitrium</taxon>
    </lineage>
</organism>
<dbReference type="PROSITE" id="PS50213">
    <property type="entry name" value="FAS1"/>
    <property type="match status" value="2"/>
</dbReference>
<evidence type="ECO:0000256" key="1">
    <source>
        <dbReference type="SAM" id="SignalP"/>
    </source>
</evidence>
<dbReference type="Proteomes" id="UP000006727">
    <property type="component" value="Chromosome 25"/>
</dbReference>
<feature type="domain" description="FAS1" evidence="2">
    <location>
        <begin position="228"/>
        <end position="354"/>
    </location>
</feature>